<feature type="binding site" evidence="5">
    <location>
        <position position="150"/>
    </location>
    <ligand>
        <name>substrate</name>
    </ligand>
</feature>
<keyword evidence="4 5" id="KW-0378">Hydrolase</keyword>
<dbReference type="PANTHER" id="PTHR43330">
    <property type="entry name" value="METHIONINE AMINOPEPTIDASE"/>
    <property type="match status" value="1"/>
</dbReference>
<comment type="catalytic activity">
    <reaction evidence="5 6">
        <text>Release of N-terminal amino acids, preferentially methionine, from peptides and arylamides.</text>
        <dbReference type="EC" id="3.4.11.18"/>
    </reaction>
</comment>
<evidence type="ECO:0000313" key="9">
    <source>
        <dbReference type="Proteomes" id="UP000001876"/>
    </source>
</evidence>
<evidence type="ECO:0000256" key="5">
    <source>
        <dbReference type="HAMAP-Rule" id="MF_03174"/>
    </source>
</evidence>
<feature type="binding site" evidence="5">
    <location>
        <position position="178"/>
    </location>
    <ligand>
        <name>a divalent metal cation</name>
        <dbReference type="ChEBI" id="CHEBI:60240"/>
        <label>2</label>
        <note>catalytic</note>
    </ligand>
</feature>
<dbReference type="HAMAP" id="MF_01974">
    <property type="entry name" value="MetAP_1"/>
    <property type="match status" value="1"/>
</dbReference>
<dbReference type="NCBIfam" id="TIGR00500">
    <property type="entry name" value="met_pdase_I"/>
    <property type="match status" value="1"/>
</dbReference>
<dbReference type="InterPro" id="IPR001714">
    <property type="entry name" value="Pept_M24_MAP"/>
</dbReference>
<dbReference type="MEROPS" id="M24.017"/>
<comment type="similarity">
    <text evidence="5">Belongs to the peptidase M24A family. Methionine aminopeptidase type 1 subfamily.</text>
</comment>
<proteinExistence type="inferred from homology"/>
<dbReference type="Pfam" id="PF00557">
    <property type="entry name" value="Peptidase_M24"/>
    <property type="match status" value="1"/>
</dbReference>
<feature type="binding site" evidence="5">
    <location>
        <position position="305"/>
    </location>
    <ligand>
        <name>a divalent metal cation</name>
        <dbReference type="ChEBI" id="CHEBI:60240"/>
        <label>1</label>
    </ligand>
</feature>
<feature type="binding site" evidence="5">
    <location>
        <position position="248"/>
    </location>
    <ligand>
        <name>substrate</name>
    </ligand>
</feature>
<feature type="binding site" evidence="5">
    <location>
        <position position="167"/>
    </location>
    <ligand>
        <name>a divalent metal cation</name>
        <dbReference type="ChEBI" id="CHEBI:60240"/>
        <label>1</label>
    </ligand>
</feature>
<dbReference type="PROSITE" id="PS00680">
    <property type="entry name" value="MAP_1"/>
    <property type="match status" value="1"/>
</dbReference>
<dbReference type="STRING" id="564608.C1MJD5"/>
<dbReference type="SUPFAM" id="SSF55920">
    <property type="entry name" value="Creatinase/aminopeptidase"/>
    <property type="match status" value="1"/>
</dbReference>
<comment type="cofactor">
    <cofactor evidence="5">
        <name>Co(2+)</name>
        <dbReference type="ChEBI" id="CHEBI:48828"/>
    </cofactor>
    <cofactor evidence="5">
        <name>Zn(2+)</name>
        <dbReference type="ChEBI" id="CHEBI:29105"/>
    </cofactor>
    <cofactor evidence="5">
        <name>Mn(2+)</name>
        <dbReference type="ChEBI" id="CHEBI:29035"/>
    </cofactor>
    <cofactor evidence="5">
        <name>Fe(2+)</name>
        <dbReference type="ChEBI" id="CHEBI:29033"/>
    </cofactor>
    <text evidence="5">Binds 2 divalent metal cations per subunit. Has a high-affinity and a low affinity metal-binding site. The true nature of the physiological cofactor is under debate. The enzyme is active with cobalt, zinc, manganese or divalent iron ions. Most likely, methionine aminopeptidases function as mononuclear Fe(2+)-metalloproteases under physiological conditions, and the catalytically relevant metal-binding site has been assigned to the histidine-containing high-affinity site.</text>
</comment>
<dbReference type="OrthoDB" id="3209743at2759"/>
<gene>
    <name evidence="8" type="ORF">MICPUCDRAFT_31215</name>
</gene>
<dbReference type="GO" id="GO:0070006">
    <property type="term" value="F:metalloaminopeptidase activity"/>
    <property type="evidence" value="ECO:0007669"/>
    <property type="project" value="UniProtKB-UniRule"/>
</dbReference>
<keyword evidence="3 5" id="KW-0479">Metal-binding</keyword>
<name>C1MJD5_MICPC</name>
<protein>
    <recommendedName>
        <fullName evidence="6">Methionine aminopeptidase</fullName>
        <ecNumber evidence="6">3.4.11.18</ecNumber>
    </recommendedName>
</protein>
<dbReference type="InterPro" id="IPR002467">
    <property type="entry name" value="Pept_M24A_MAP1"/>
</dbReference>
<comment type="function">
    <text evidence="6">Cotranslationally removes the N-terminal methionine from nascent proteins. The N-terminal methionine is often cleaved when the second residue in the primary sequence is small and uncharged (Met-Ala-, Cys, Gly, Pro, Ser, Thr, or Val).</text>
</comment>
<dbReference type="KEGG" id="mpp:MICPUCDRAFT_31215"/>
<feature type="binding site" evidence="5">
    <location>
        <position position="241"/>
    </location>
    <ligand>
        <name>a divalent metal cation</name>
        <dbReference type="ChEBI" id="CHEBI:60240"/>
        <label>2</label>
        <note>catalytic</note>
    </ligand>
</feature>
<dbReference type="Proteomes" id="UP000001876">
    <property type="component" value="Unassembled WGS sequence"/>
</dbReference>
<keyword evidence="9" id="KW-1185">Reference proteome</keyword>
<dbReference type="PRINTS" id="PR00599">
    <property type="entry name" value="MAPEPTIDASE"/>
</dbReference>
<dbReference type="GO" id="GO:0046872">
    <property type="term" value="F:metal ion binding"/>
    <property type="evidence" value="ECO:0007669"/>
    <property type="project" value="UniProtKB-UniRule"/>
</dbReference>
<dbReference type="GeneID" id="9680495"/>
<feature type="domain" description="Peptidase M24" evidence="7">
    <location>
        <begin position="86"/>
        <end position="312"/>
    </location>
</feature>
<dbReference type="EC" id="3.4.11.18" evidence="6"/>
<evidence type="ECO:0000256" key="2">
    <source>
        <dbReference type="ARBA" id="ARBA00022670"/>
    </source>
</evidence>
<dbReference type="CDD" id="cd01086">
    <property type="entry name" value="MetAP1"/>
    <property type="match status" value="1"/>
</dbReference>
<organism evidence="9">
    <name type="scientific">Micromonas pusilla (strain CCMP1545)</name>
    <name type="common">Picoplanktonic green alga</name>
    <dbReference type="NCBI Taxonomy" id="564608"/>
    <lineage>
        <taxon>Eukaryota</taxon>
        <taxon>Viridiplantae</taxon>
        <taxon>Chlorophyta</taxon>
        <taxon>Mamiellophyceae</taxon>
        <taxon>Mamiellales</taxon>
        <taxon>Mamiellaceae</taxon>
        <taxon>Micromonas</taxon>
    </lineage>
</organism>
<evidence type="ECO:0000259" key="7">
    <source>
        <dbReference type="Pfam" id="PF00557"/>
    </source>
</evidence>
<feature type="binding site" evidence="5">
    <location>
        <position position="178"/>
    </location>
    <ligand>
        <name>a divalent metal cation</name>
        <dbReference type="ChEBI" id="CHEBI:60240"/>
        <label>1</label>
    </ligand>
</feature>
<dbReference type="EMBL" id="GG663735">
    <property type="protein sequence ID" value="EEH60547.1"/>
    <property type="molecule type" value="Genomic_DNA"/>
</dbReference>
<keyword evidence="2 5" id="KW-0645">Protease</keyword>
<dbReference type="PANTHER" id="PTHR43330:SF7">
    <property type="entry name" value="METHIONINE AMINOPEPTIDASE 1"/>
    <property type="match status" value="1"/>
</dbReference>
<accession>C1MJD5</accession>
<evidence type="ECO:0000256" key="4">
    <source>
        <dbReference type="ARBA" id="ARBA00022801"/>
    </source>
</evidence>
<dbReference type="Gene3D" id="3.90.230.10">
    <property type="entry name" value="Creatinase/methionine aminopeptidase superfamily"/>
    <property type="match status" value="1"/>
</dbReference>
<dbReference type="InterPro" id="IPR036005">
    <property type="entry name" value="Creatinase/aminopeptidase-like"/>
</dbReference>
<dbReference type="OMA" id="INQGTHQ"/>
<dbReference type="RefSeq" id="XP_003055295.1">
    <property type="nucleotide sequence ID" value="XM_003055249.1"/>
</dbReference>
<evidence type="ECO:0000256" key="6">
    <source>
        <dbReference type="RuleBase" id="RU003653"/>
    </source>
</evidence>
<evidence type="ECO:0000256" key="1">
    <source>
        <dbReference type="ARBA" id="ARBA00022438"/>
    </source>
</evidence>
<dbReference type="GO" id="GO:0006508">
    <property type="term" value="P:proteolysis"/>
    <property type="evidence" value="ECO:0007669"/>
    <property type="project" value="UniProtKB-KW"/>
</dbReference>
<evidence type="ECO:0000256" key="3">
    <source>
        <dbReference type="ARBA" id="ARBA00022723"/>
    </source>
</evidence>
<dbReference type="eggNOG" id="KOG2738">
    <property type="taxonomic scope" value="Eukaryota"/>
</dbReference>
<keyword evidence="1 5" id="KW-0031">Aminopeptidase</keyword>
<dbReference type="GO" id="GO:0005829">
    <property type="term" value="C:cytosol"/>
    <property type="evidence" value="ECO:0007669"/>
    <property type="project" value="TreeGrafter"/>
</dbReference>
<dbReference type="InterPro" id="IPR000994">
    <property type="entry name" value="Pept_M24"/>
</dbReference>
<feature type="binding site" evidence="5">
    <location>
        <position position="274"/>
    </location>
    <ligand>
        <name>a divalent metal cation</name>
        <dbReference type="ChEBI" id="CHEBI:60240"/>
        <label>2</label>
        <note>catalytic</note>
    </ligand>
</feature>
<sequence>MTPKSTPESPTKDEPWMWCLARGQKRADALPPFAYKELKPHPIMTPRNALHLRDPDYAETAEPISEQESKLQQICVQYSPEQINVLRETCVVARGALDAVVRAARVGVTTEELDKICHAYITAHGGYPSPLNYYNFPKSCCTSVNEVICHGIPDARPLQDGDVLNVDVTAYLRGYHGDLNETVCVGNCDEKSKKLLMTAYKCLFRAIEGVKPGARYRDIGEEVTRVAHRRDASVVKSYCGHGIGTLFHCAPNVPHYAKNKAVGAMKTGHVFTIEPMINAGDWKDATWPDGWTAVTKDGSRSAQYEHTMVVTDDGVDVLTARNEKSPRVFPWTDPDHLSTEP</sequence>
<feature type="binding site" evidence="5">
    <location>
        <position position="305"/>
    </location>
    <ligand>
        <name>a divalent metal cation</name>
        <dbReference type="ChEBI" id="CHEBI:60240"/>
        <label>2</label>
        <note>catalytic</note>
    </ligand>
</feature>
<reference evidence="8 9" key="1">
    <citation type="journal article" date="2009" name="Science">
        <title>Green evolution and dynamic adaptations revealed by genomes of the marine picoeukaryotes Micromonas.</title>
        <authorList>
            <person name="Worden A.Z."/>
            <person name="Lee J.H."/>
            <person name="Mock T."/>
            <person name="Rouze P."/>
            <person name="Simmons M.P."/>
            <person name="Aerts A.L."/>
            <person name="Allen A.E."/>
            <person name="Cuvelier M.L."/>
            <person name="Derelle E."/>
            <person name="Everett M.V."/>
            <person name="Foulon E."/>
            <person name="Grimwood J."/>
            <person name="Gundlach H."/>
            <person name="Henrissat B."/>
            <person name="Napoli C."/>
            <person name="McDonald S.M."/>
            <person name="Parker M.S."/>
            <person name="Rombauts S."/>
            <person name="Salamov A."/>
            <person name="Von Dassow P."/>
            <person name="Badger J.H."/>
            <person name="Coutinho P.M."/>
            <person name="Demir E."/>
            <person name="Dubchak I."/>
            <person name="Gentemann C."/>
            <person name="Eikrem W."/>
            <person name="Gready J.E."/>
            <person name="John U."/>
            <person name="Lanier W."/>
            <person name="Lindquist E.A."/>
            <person name="Lucas S."/>
            <person name="Mayer K.F."/>
            <person name="Moreau H."/>
            <person name="Not F."/>
            <person name="Otillar R."/>
            <person name="Panaud O."/>
            <person name="Pangilinan J."/>
            <person name="Paulsen I."/>
            <person name="Piegu B."/>
            <person name="Poliakov A."/>
            <person name="Robbens S."/>
            <person name="Schmutz J."/>
            <person name="Toulza E."/>
            <person name="Wyss T."/>
            <person name="Zelensky A."/>
            <person name="Zhou K."/>
            <person name="Armbrust E.V."/>
            <person name="Bhattacharya D."/>
            <person name="Goodenough U.W."/>
            <person name="Van de Peer Y."/>
            <person name="Grigoriev I.V."/>
        </authorList>
    </citation>
    <scope>NUCLEOTIDE SEQUENCE [LARGE SCALE GENOMIC DNA]</scope>
    <source>
        <strain evidence="8 9">CCMP1545</strain>
    </source>
</reference>
<dbReference type="GO" id="GO:0004239">
    <property type="term" value="F:initiator methionyl aminopeptidase activity"/>
    <property type="evidence" value="ECO:0007669"/>
    <property type="project" value="UniProtKB-UniRule"/>
</dbReference>
<evidence type="ECO:0000313" key="8">
    <source>
        <dbReference type="EMBL" id="EEH60547.1"/>
    </source>
</evidence>
<dbReference type="AlphaFoldDB" id="C1MJD5"/>